<keyword evidence="2" id="KW-0378">Hydrolase</keyword>
<dbReference type="PANTHER" id="PTHR43540:SF1">
    <property type="entry name" value="ISOCHORISMATASE HYDROLASE"/>
    <property type="match status" value="1"/>
</dbReference>
<dbReference type="Gene3D" id="3.40.50.850">
    <property type="entry name" value="Isochorismatase-like"/>
    <property type="match status" value="1"/>
</dbReference>
<feature type="domain" description="Isochorismatase-like" evidence="3">
    <location>
        <begin position="5"/>
        <end position="146"/>
    </location>
</feature>
<name>A0A380JCS3_STRDO</name>
<evidence type="ECO:0000259" key="3">
    <source>
        <dbReference type="Pfam" id="PF00857"/>
    </source>
</evidence>
<dbReference type="PANTHER" id="PTHR43540">
    <property type="entry name" value="PEROXYUREIDOACRYLATE/UREIDOACRYLATE AMIDOHYDROLASE-RELATED"/>
    <property type="match status" value="1"/>
</dbReference>
<comment type="similarity">
    <text evidence="1">Belongs to the isochorismatase family.</text>
</comment>
<evidence type="ECO:0000313" key="4">
    <source>
        <dbReference type="EMBL" id="SUN35599.1"/>
    </source>
</evidence>
<reference evidence="4 5" key="1">
    <citation type="submission" date="2018-06" db="EMBL/GenBank/DDBJ databases">
        <authorList>
            <consortium name="Pathogen Informatics"/>
            <person name="Doyle S."/>
        </authorList>
    </citation>
    <scope>NUCLEOTIDE SEQUENCE [LARGE SCALE GENOMIC DNA]</scope>
    <source>
        <strain evidence="5">NCTC 11391</strain>
    </source>
</reference>
<dbReference type="CDD" id="cd01014">
    <property type="entry name" value="nicotinamidase_related"/>
    <property type="match status" value="1"/>
</dbReference>
<proteinExistence type="inferred from homology"/>
<evidence type="ECO:0000256" key="1">
    <source>
        <dbReference type="ARBA" id="ARBA00006336"/>
    </source>
</evidence>
<dbReference type="AlphaFoldDB" id="A0A380JCS3"/>
<dbReference type="InterPro" id="IPR050272">
    <property type="entry name" value="Isochorismatase-like_hydrls"/>
</dbReference>
<accession>A0A380JCS3</accession>
<protein>
    <submittedName>
        <fullName evidence="4">Isochorismatase family protein</fullName>
    </submittedName>
</protein>
<dbReference type="EMBL" id="UHFA01000002">
    <property type="protein sequence ID" value="SUN35599.1"/>
    <property type="molecule type" value="Genomic_DNA"/>
</dbReference>
<dbReference type="InterPro" id="IPR000868">
    <property type="entry name" value="Isochorismatase-like_dom"/>
</dbReference>
<dbReference type="OrthoDB" id="9785724at2"/>
<dbReference type="GO" id="GO:0016787">
    <property type="term" value="F:hydrolase activity"/>
    <property type="evidence" value="ECO:0007669"/>
    <property type="project" value="UniProtKB-KW"/>
</dbReference>
<dbReference type="InterPro" id="IPR036380">
    <property type="entry name" value="Isochorismatase-like_sf"/>
</dbReference>
<gene>
    <name evidence="4" type="ORF">NCTC11391_00633</name>
</gene>
<dbReference type="Proteomes" id="UP000254082">
    <property type="component" value="Unassembled WGS sequence"/>
</dbReference>
<evidence type="ECO:0000313" key="5">
    <source>
        <dbReference type="Proteomes" id="UP000254082"/>
    </source>
</evidence>
<dbReference type="Pfam" id="PF00857">
    <property type="entry name" value="Isochorismatase"/>
    <property type="match status" value="1"/>
</dbReference>
<organism evidence="4 5">
    <name type="scientific">Streptococcus downei MFe28</name>
    <dbReference type="NCBI Taxonomy" id="764290"/>
    <lineage>
        <taxon>Bacteria</taxon>
        <taxon>Bacillati</taxon>
        <taxon>Bacillota</taxon>
        <taxon>Bacilli</taxon>
        <taxon>Lactobacillales</taxon>
        <taxon>Streptococcaceae</taxon>
        <taxon>Streptococcus</taxon>
    </lineage>
</organism>
<dbReference type="SUPFAM" id="SSF52499">
    <property type="entry name" value="Isochorismatase-like hydrolases"/>
    <property type="match status" value="1"/>
</dbReference>
<keyword evidence="5" id="KW-1185">Reference proteome</keyword>
<evidence type="ECO:0000256" key="2">
    <source>
        <dbReference type="ARBA" id="ARBA00022801"/>
    </source>
</evidence>
<sequence length="181" mass="20402">MQQGLLVIDVQNDYFSGGKCELFQSQKALENINLLVERFNQKGSPVIYIQHIKDDENADFFARNSDGVKLHRDLRMAQNNRLVTKKFPNSFLGTNLYGILKELKVEQLVIVGMMTHMCIDSTTRAAKEKGFSPIVVSDCTATKDLSYLDSSVDAEAVQTSFLSALRNFALLQLTNEFLNEN</sequence>
<dbReference type="RefSeq" id="WP_002999095.1">
    <property type="nucleotide sequence ID" value="NZ_UHFA01000002.1"/>
</dbReference>